<dbReference type="InterPro" id="IPR050951">
    <property type="entry name" value="Retrovirus_Pol_polyprotein"/>
</dbReference>
<dbReference type="GO" id="GO:0003723">
    <property type="term" value="F:RNA binding"/>
    <property type="evidence" value="ECO:0007669"/>
    <property type="project" value="UniProtKB-KW"/>
</dbReference>
<dbReference type="SUPFAM" id="SSF50630">
    <property type="entry name" value="Acid proteases"/>
    <property type="match status" value="1"/>
</dbReference>
<dbReference type="GO" id="GO:0003964">
    <property type="term" value="F:RNA-directed DNA polymerase activity"/>
    <property type="evidence" value="ECO:0007669"/>
    <property type="project" value="UniProtKB-EC"/>
</dbReference>
<dbReference type="InterPro" id="IPR001969">
    <property type="entry name" value="Aspartic_peptidase_AS"/>
</dbReference>
<dbReference type="Gene3D" id="3.30.70.270">
    <property type="match status" value="2"/>
</dbReference>
<keyword evidence="10" id="KW-0175">Coiled coil</keyword>
<dbReference type="PANTHER" id="PTHR37984">
    <property type="entry name" value="PROTEIN CBG26694"/>
    <property type="match status" value="1"/>
</dbReference>
<protein>
    <recommendedName>
        <fullName evidence="1">RNA-directed DNA polymerase</fullName>
        <ecNumber evidence="1">2.7.7.49</ecNumber>
    </recommendedName>
</protein>
<evidence type="ECO:0000313" key="13">
    <source>
        <dbReference type="Proteomes" id="UP000046392"/>
    </source>
</evidence>
<dbReference type="GO" id="GO:0004519">
    <property type="term" value="F:endonuclease activity"/>
    <property type="evidence" value="ECO:0007669"/>
    <property type="project" value="UniProtKB-KW"/>
</dbReference>
<dbReference type="InterPro" id="IPR043502">
    <property type="entry name" value="DNA/RNA_pol_sf"/>
</dbReference>
<evidence type="ECO:0000256" key="2">
    <source>
        <dbReference type="ARBA" id="ARBA00022679"/>
    </source>
</evidence>
<dbReference type="InterPro" id="IPR041577">
    <property type="entry name" value="RT_RNaseH_2"/>
</dbReference>
<keyword evidence="3" id="KW-0548">Nucleotidyltransferase</keyword>
<keyword evidence="7" id="KW-0694">RNA-binding</keyword>
<dbReference type="Pfam" id="PF17919">
    <property type="entry name" value="RT_RNaseH_2"/>
    <property type="match status" value="1"/>
</dbReference>
<dbReference type="WBParaSite" id="SPAL_0001091500.1">
    <property type="protein sequence ID" value="SPAL_0001091500.1"/>
    <property type="gene ID" value="SPAL_0001091500"/>
</dbReference>
<feature type="compositionally biased region" description="Basic and acidic residues" evidence="11">
    <location>
        <begin position="306"/>
        <end position="319"/>
    </location>
</feature>
<keyword evidence="13" id="KW-1185">Reference proteome</keyword>
<dbReference type="InterPro" id="IPR041588">
    <property type="entry name" value="Integrase_H2C2"/>
</dbReference>
<feature type="compositionally biased region" description="Polar residues" evidence="11">
    <location>
        <begin position="390"/>
        <end position="406"/>
    </location>
</feature>
<dbReference type="Pfam" id="PF00078">
    <property type="entry name" value="RVT_1"/>
    <property type="match status" value="1"/>
</dbReference>
<evidence type="ECO:0000256" key="7">
    <source>
        <dbReference type="ARBA" id="ARBA00022884"/>
    </source>
</evidence>
<dbReference type="GO" id="GO:0004190">
    <property type="term" value="F:aspartic-type endopeptidase activity"/>
    <property type="evidence" value="ECO:0007669"/>
    <property type="project" value="InterPro"/>
</dbReference>
<evidence type="ECO:0000256" key="10">
    <source>
        <dbReference type="SAM" id="Coils"/>
    </source>
</evidence>
<dbReference type="Gene3D" id="2.40.70.10">
    <property type="entry name" value="Acid Proteases"/>
    <property type="match status" value="1"/>
</dbReference>
<dbReference type="PANTHER" id="PTHR37984:SF5">
    <property type="entry name" value="PROTEIN NYNRIN-LIKE"/>
    <property type="match status" value="1"/>
</dbReference>
<dbReference type="Pfam" id="PF13975">
    <property type="entry name" value="gag-asp_proteas"/>
    <property type="match status" value="1"/>
</dbReference>
<reference evidence="14" key="1">
    <citation type="submission" date="2017-02" db="UniProtKB">
        <authorList>
            <consortium name="WormBaseParasite"/>
        </authorList>
    </citation>
    <scope>IDENTIFICATION</scope>
</reference>
<name>A0A0N5BYR6_STREA</name>
<dbReference type="FunFam" id="3.30.70.270:FF:000020">
    <property type="entry name" value="Transposon Tf2-6 polyprotein-like Protein"/>
    <property type="match status" value="1"/>
</dbReference>
<accession>A0A0N5BYR6</accession>
<dbReference type="GO" id="GO:0015074">
    <property type="term" value="P:DNA integration"/>
    <property type="evidence" value="ECO:0007669"/>
    <property type="project" value="UniProtKB-KW"/>
</dbReference>
<dbReference type="PROSITE" id="PS50878">
    <property type="entry name" value="RT_POL"/>
    <property type="match status" value="1"/>
</dbReference>
<feature type="domain" description="Reverse transcriptase" evidence="12">
    <location>
        <begin position="1394"/>
        <end position="1571"/>
    </location>
</feature>
<dbReference type="EC" id="2.7.7.49" evidence="1"/>
<dbReference type="STRING" id="174720.A0A0N5BYR6"/>
<keyword evidence="4" id="KW-0540">Nuclease</keyword>
<dbReference type="Gene3D" id="1.10.340.70">
    <property type="match status" value="1"/>
</dbReference>
<dbReference type="GO" id="GO:0006508">
    <property type="term" value="P:proteolysis"/>
    <property type="evidence" value="ECO:0007669"/>
    <property type="project" value="InterPro"/>
</dbReference>
<feature type="compositionally biased region" description="Polar residues" evidence="11">
    <location>
        <begin position="333"/>
        <end position="346"/>
    </location>
</feature>
<evidence type="ECO:0000256" key="4">
    <source>
        <dbReference type="ARBA" id="ARBA00022722"/>
    </source>
</evidence>
<dbReference type="PROSITE" id="PS00141">
    <property type="entry name" value="ASP_PROTEASE"/>
    <property type="match status" value="1"/>
</dbReference>
<keyword evidence="5" id="KW-0255">Endonuclease</keyword>
<dbReference type="CDD" id="cd01647">
    <property type="entry name" value="RT_LTR"/>
    <property type="match status" value="1"/>
</dbReference>
<keyword evidence="2" id="KW-0808">Transferase</keyword>
<keyword evidence="5" id="KW-0378">Hydrolase</keyword>
<evidence type="ECO:0000256" key="1">
    <source>
        <dbReference type="ARBA" id="ARBA00012493"/>
    </source>
</evidence>
<dbReference type="Pfam" id="PF17921">
    <property type="entry name" value="Integrase_H2C2"/>
    <property type="match status" value="1"/>
</dbReference>
<dbReference type="SUPFAM" id="SSF56672">
    <property type="entry name" value="DNA/RNA polymerases"/>
    <property type="match status" value="1"/>
</dbReference>
<evidence type="ECO:0000256" key="5">
    <source>
        <dbReference type="ARBA" id="ARBA00022759"/>
    </source>
</evidence>
<proteinExistence type="predicted"/>
<dbReference type="CDD" id="cd09274">
    <property type="entry name" value="RNase_HI_RT_Ty3"/>
    <property type="match status" value="1"/>
</dbReference>
<dbReference type="InterPro" id="IPR043128">
    <property type="entry name" value="Rev_trsase/Diguanyl_cyclase"/>
</dbReference>
<feature type="compositionally biased region" description="Polar residues" evidence="11">
    <location>
        <begin position="359"/>
        <end position="379"/>
    </location>
</feature>
<sequence>MNVDMRTSTKVPNLRAFEAAYEIYKEDWATQQQELINNPNTKPSDKTALVDAQILQLQELLKFHNMGKEAAYIVPIEWNEVSEHPRHKEITNIVVAKTHENGGDIKQFIKGGDIEFGIWMRTTLNLLRVVTYDDEGYRLANQISMQLVDRFIPGHSDAHKYLQLLMAKRCDSNGRLRNNLLICDLFEDIWTEMKNAQVHKKVQLLVKPPIWRHGKDKVENFNHRYDKYLSQRLGVQLVSAYLDSNPALRREYYINYMDCLPKYIRREVKYDITVHTPWNVFLNIFVNAAADLDSDDDDKHKIKNAHNNDNKSRKREYPRNKSYNNYKSKRQYNDNNKSTTNKYQPSNNDGNKDRGNNKPQNNYKSSPQGGYNKKSNYQNNDKKRHYKGNNKYTQNKRQPENKGQQVNVIDVENLDDYLSKKFQEMMVTAKMSALIVICLLAMFIPSTGGELVRRYKWENCETPKIPYFYRLHDEYLKSVIVQNVSLVPVNEDCSPNIIDDMIIGMDIGNNLLVEWTSSNPSKPKEYKYKSKYIQRCNQVINPVILDNDAEYSIIYKNDEASNREAQRSFTQLCQIRLIFISKCPNWDSPIQDDMNRIDNAIQTAYDNSRRITLNSISKIGQYQLPERENNVESLYNEKSYNTKIMVVFNNLRGYTYSLELQVATLMVDKNTLTELLKTKTQALSHSETVKETLRSNGDEVVTLSKSLKEANEKMLKMISKEQHVDAIDRMKAKLETEKLMMIPKEQHNIAVNNIKSELEAKMLMMLPKEQHINAINKIKSELDTEKQDKQTLTKLKDDLSNKNYQCNNEKIQINSELTQCKGNLHSREEELRNKDIEINNLNIQINNINNQNDNNEALQTTNKLYHQAIQEKTELEMRLNKAWANDKQMLQNTINNYETTISNLESRSKRRMYNIEHILNEINNLPHDSGTVNIIKEALRLRLTAIDSYTTVDTPLTNNQPKELKTIKECFEDVIKTPYKRTQTDITNTLNDLVQDIDIKKMGNDYESILTFIGGIITTIVGRIVKEKIGSFVTQRRSNRFDNNSIEDTTHPYSYRNVGIPLISTVAPRTTTGNTRGILVNREGRVGEQVNSISTHKSPSTDSSEWSPHINVTLKDNNYQALIDTGATINVISKRIVDELNLPITAHSIGIETANGNITATAGRVTHSIKIENKNYTVTFEILTDCRHDIIIDNVTIPPGSCTIFHAKVVPNRDIQSNVILDLHPYWKNVDHLLTFEQVGKVHDGIIPIVLVNAGRNPVDLRKDTHIGQVHMIKEINEDTLLVTSEEVIPDDADWEETLPPYPSSIDPIDYDSFIKLIDLSLSILSEKGKQKLLDICWKHKTAFHEYDGKPGLYSGTQSLNIKLKSDKVPTRIKPSRMSIEKETEISKQIADMIETGMIEPSRSPYLSRVVLVRKKDQKWRFVVDFRFINSLIEQQSHVIPRIDKITEEAAGKNFYTSFDLKAGFHQIPLDENSRKIAAFVTHEGIFQYKVMPMGLTGSPDKFQEIMDEVLFRLPNCYVYLDDILTCASDENIHLDNIDAILQRIAEFSMKINIAKCQFGRPSAQYLGFVLDKQGIHPNPEKVKAINIKPIPRTPKEVKSFLGAASYFRRHIKNFSAIAEPLYKLDRKFVWEDTHTEAFNKLKDALSNATTLSPPDNTKNYTIFTDASKQGLGAALVQKDRPIAFASRSLKPAEKNYPIIKLEALGLIYALKQFRPYIYGKHTTVITDHKPLLSLLNNKELTGILQRYQMAIMEYDLTIQYIKGEANTVADYLSRESFAVIDLKEALYEDIFPSKMFPPYNINKFIEYYNEKEKELISNDGKIRTSSGTRVYVPKLLREKLLSVFHSHPFLGGHLGYDKINGKFKSIFYWPKMDEQMNNIWTSCQECQLNKE</sequence>
<keyword evidence="6" id="KW-0460">Magnesium</keyword>
<dbReference type="InterPro" id="IPR021109">
    <property type="entry name" value="Peptidase_aspartic_dom_sf"/>
</dbReference>
<evidence type="ECO:0000256" key="8">
    <source>
        <dbReference type="ARBA" id="ARBA00022908"/>
    </source>
</evidence>
<keyword evidence="8" id="KW-0229">DNA integration</keyword>
<dbReference type="Proteomes" id="UP000046392">
    <property type="component" value="Unplaced"/>
</dbReference>
<feature type="coiled-coil region" evidence="10">
    <location>
        <begin position="768"/>
        <end position="907"/>
    </location>
</feature>
<evidence type="ECO:0000256" key="3">
    <source>
        <dbReference type="ARBA" id="ARBA00022695"/>
    </source>
</evidence>
<dbReference type="CDD" id="cd00303">
    <property type="entry name" value="retropepsin_like"/>
    <property type="match status" value="1"/>
</dbReference>
<evidence type="ECO:0000259" key="12">
    <source>
        <dbReference type="PROSITE" id="PS50878"/>
    </source>
</evidence>
<evidence type="ECO:0000256" key="6">
    <source>
        <dbReference type="ARBA" id="ARBA00022842"/>
    </source>
</evidence>
<dbReference type="Gene3D" id="3.10.10.10">
    <property type="entry name" value="HIV Type 1 Reverse Transcriptase, subunit A, domain 1"/>
    <property type="match status" value="1"/>
</dbReference>
<dbReference type="InterPro" id="IPR000477">
    <property type="entry name" value="RT_dom"/>
</dbReference>
<feature type="region of interest" description="Disordered" evidence="11">
    <location>
        <begin position="299"/>
        <end position="406"/>
    </location>
</feature>
<evidence type="ECO:0000256" key="9">
    <source>
        <dbReference type="ARBA" id="ARBA00023268"/>
    </source>
</evidence>
<evidence type="ECO:0000256" key="11">
    <source>
        <dbReference type="SAM" id="MobiDB-lite"/>
    </source>
</evidence>
<organism evidence="13 14">
    <name type="scientific">Strongyloides papillosus</name>
    <name type="common">Intestinal threadworm</name>
    <dbReference type="NCBI Taxonomy" id="174720"/>
    <lineage>
        <taxon>Eukaryota</taxon>
        <taxon>Metazoa</taxon>
        <taxon>Ecdysozoa</taxon>
        <taxon>Nematoda</taxon>
        <taxon>Chromadorea</taxon>
        <taxon>Rhabditida</taxon>
        <taxon>Tylenchina</taxon>
        <taxon>Panagrolaimomorpha</taxon>
        <taxon>Strongyloidoidea</taxon>
        <taxon>Strongyloididae</taxon>
        <taxon>Strongyloides</taxon>
    </lineage>
</organism>
<keyword evidence="9" id="KW-0511">Multifunctional enzyme</keyword>
<evidence type="ECO:0000313" key="14">
    <source>
        <dbReference type="WBParaSite" id="SPAL_0001091500.1"/>
    </source>
</evidence>